<comment type="subcellular location">
    <subcellularLocation>
        <location evidence="1 9">Cell membrane</location>
        <topology evidence="1 9">Multi-pass membrane protein</topology>
    </subcellularLocation>
</comment>
<evidence type="ECO:0000256" key="2">
    <source>
        <dbReference type="ARBA" id="ARBA00010065"/>
    </source>
</evidence>
<reference evidence="11 12" key="1">
    <citation type="submission" date="2019-03" db="EMBL/GenBank/DDBJ databases">
        <title>Freshwater and sediment microbial communities from various areas in North America, analyzing microbe dynamics in response to fracking.</title>
        <authorList>
            <person name="Lamendella R."/>
        </authorList>
    </citation>
    <scope>NUCLEOTIDE SEQUENCE [LARGE SCALE GENOMIC DNA]</scope>
    <source>
        <strain evidence="11 12">175.2</strain>
    </source>
</reference>
<keyword evidence="11" id="KW-0449">Lipoprotein</keyword>
<dbReference type="AlphaFoldDB" id="A0A4R3NWK5"/>
<evidence type="ECO:0000256" key="9">
    <source>
        <dbReference type="HAMAP-Rule" id="MF_01148"/>
    </source>
</evidence>
<evidence type="ECO:0000313" key="12">
    <source>
        <dbReference type="Proteomes" id="UP000295097"/>
    </source>
</evidence>
<feature type="transmembrane region" description="Helical" evidence="9">
    <location>
        <begin position="212"/>
        <end position="230"/>
    </location>
</feature>
<dbReference type="HAMAP" id="MF_01148">
    <property type="entry name" value="Lnt"/>
    <property type="match status" value="1"/>
</dbReference>
<comment type="caution">
    <text evidence="11">The sequence shown here is derived from an EMBL/GenBank/DDBJ whole genome shotgun (WGS) entry which is preliminary data.</text>
</comment>
<dbReference type="EMBL" id="SMAR01000003">
    <property type="protein sequence ID" value="TCT43047.1"/>
    <property type="molecule type" value="Genomic_DNA"/>
</dbReference>
<keyword evidence="4 9" id="KW-0808">Transferase</keyword>
<dbReference type="GO" id="GO:0016410">
    <property type="term" value="F:N-acyltransferase activity"/>
    <property type="evidence" value="ECO:0007669"/>
    <property type="project" value="UniProtKB-UniRule"/>
</dbReference>
<dbReference type="InterPro" id="IPR003010">
    <property type="entry name" value="C-N_Hydrolase"/>
</dbReference>
<accession>A0A4R3NWK5</accession>
<dbReference type="Proteomes" id="UP000295097">
    <property type="component" value="Unassembled WGS sequence"/>
</dbReference>
<evidence type="ECO:0000256" key="6">
    <source>
        <dbReference type="ARBA" id="ARBA00022989"/>
    </source>
</evidence>
<dbReference type="PANTHER" id="PTHR38686">
    <property type="entry name" value="APOLIPOPROTEIN N-ACYLTRANSFERASE"/>
    <property type="match status" value="1"/>
</dbReference>
<evidence type="ECO:0000256" key="4">
    <source>
        <dbReference type="ARBA" id="ARBA00022679"/>
    </source>
</evidence>
<feature type="transmembrane region" description="Helical" evidence="9">
    <location>
        <begin position="105"/>
        <end position="127"/>
    </location>
</feature>
<dbReference type="GO" id="GO:0042158">
    <property type="term" value="P:lipoprotein biosynthetic process"/>
    <property type="evidence" value="ECO:0007669"/>
    <property type="project" value="UniProtKB-UniRule"/>
</dbReference>
<comment type="catalytic activity">
    <reaction evidence="9">
        <text>N-terminal S-1,2-diacyl-sn-glyceryl-L-cysteinyl-[lipoprotein] + a glycerophospholipid = N-acyl-S-1,2-diacyl-sn-glyceryl-L-cysteinyl-[lipoprotein] + a 2-acyl-sn-glycero-3-phospholipid + H(+)</text>
        <dbReference type="Rhea" id="RHEA:48228"/>
        <dbReference type="Rhea" id="RHEA-COMP:14681"/>
        <dbReference type="Rhea" id="RHEA-COMP:14684"/>
        <dbReference type="ChEBI" id="CHEBI:15378"/>
        <dbReference type="ChEBI" id="CHEBI:136912"/>
        <dbReference type="ChEBI" id="CHEBI:140656"/>
        <dbReference type="ChEBI" id="CHEBI:140657"/>
        <dbReference type="ChEBI" id="CHEBI:140660"/>
        <dbReference type="EC" id="2.3.1.269"/>
    </reaction>
</comment>
<feature type="domain" description="CN hydrolase" evidence="10">
    <location>
        <begin position="244"/>
        <end position="498"/>
    </location>
</feature>
<protein>
    <recommendedName>
        <fullName evidence="9">Apolipoprotein N-acyltransferase</fullName>
        <shortName evidence="9">ALP N-acyltransferase</shortName>
        <ecNumber evidence="9">2.3.1.269</ecNumber>
    </recommendedName>
</protein>
<keyword evidence="12" id="KW-1185">Reference proteome</keyword>
<evidence type="ECO:0000256" key="5">
    <source>
        <dbReference type="ARBA" id="ARBA00022692"/>
    </source>
</evidence>
<dbReference type="Pfam" id="PF20154">
    <property type="entry name" value="LNT_N"/>
    <property type="match status" value="1"/>
</dbReference>
<dbReference type="EC" id="2.3.1.269" evidence="9"/>
<dbReference type="PROSITE" id="PS50263">
    <property type="entry name" value="CN_HYDROLASE"/>
    <property type="match status" value="1"/>
</dbReference>
<evidence type="ECO:0000256" key="7">
    <source>
        <dbReference type="ARBA" id="ARBA00023136"/>
    </source>
</evidence>
<evidence type="ECO:0000256" key="1">
    <source>
        <dbReference type="ARBA" id="ARBA00004651"/>
    </source>
</evidence>
<dbReference type="Gene3D" id="3.60.110.10">
    <property type="entry name" value="Carbon-nitrogen hydrolase"/>
    <property type="match status" value="1"/>
</dbReference>
<feature type="transmembrane region" description="Helical" evidence="9">
    <location>
        <begin position="26"/>
        <end position="59"/>
    </location>
</feature>
<proteinExistence type="inferred from homology"/>
<evidence type="ECO:0000256" key="8">
    <source>
        <dbReference type="ARBA" id="ARBA00023315"/>
    </source>
</evidence>
<dbReference type="InterPro" id="IPR036526">
    <property type="entry name" value="C-N_Hydrolase_sf"/>
</dbReference>
<comment type="function">
    <text evidence="9">Catalyzes the phospholipid dependent N-acylation of the N-terminal cysteine of apolipoprotein, the last step in lipoprotein maturation.</text>
</comment>
<feature type="transmembrane region" description="Helical" evidence="9">
    <location>
        <begin position="80"/>
        <end position="99"/>
    </location>
</feature>
<dbReference type="InterPro" id="IPR004563">
    <property type="entry name" value="Apolipo_AcylTrfase"/>
</dbReference>
<evidence type="ECO:0000256" key="3">
    <source>
        <dbReference type="ARBA" id="ARBA00022475"/>
    </source>
</evidence>
<evidence type="ECO:0000313" key="11">
    <source>
        <dbReference type="EMBL" id="TCT43047.1"/>
    </source>
</evidence>
<dbReference type="InterPro" id="IPR045378">
    <property type="entry name" value="LNT_N"/>
</dbReference>
<name>A0A4R3NWK5_9HYPH</name>
<dbReference type="SUPFAM" id="SSF56317">
    <property type="entry name" value="Carbon-nitrogen hydrolase"/>
    <property type="match status" value="1"/>
</dbReference>
<feature type="transmembrane region" description="Helical" evidence="9">
    <location>
        <begin position="177"/>
        <end position="200"/>
    </location>
</feature>
<sequence length="499" mass="54528">MVTQAAAGLQRLKDVLQSLEGPRRFLVLFLLGALASFALAPFGLVPIMFAVFPCLVLMLDANLSAAPLRARLRRGFVTGWWFGFGYFVAGLWWLGVAVLKDAAHFAWALPFAVFGLQSVLAVFYGSATAAAALVPRSGFLRIAALSVAFALAEWLRGHVASGFPWNALAYTAVPIPLFMQIVRLTGIYILSGFAVFVFAAPALAFSGKREKYLGFALALILVCFDIGYGLHSLSREREPEGRSVIFRLVQPTFDDQLWRTPDGRSSVFSTLVALSSEPAEVPGEAPDVIVWPESILPFLLEERPDARTVIGEMLKPGQVLVFGAARFAARTPDGWPKFYNAVYALNDQGETISIAGKTHLVPFGEYLPFESSLRSLGLDTLSSLAGSYIPAPNRQMLLLPGGLRLFPLVCYEAIFPRLIRGQASDADVLINLTYDTWFGKTPGPYQHFAQARLRAVEAGKPMIRVGENGVSAMISASGHILERLPFDERGLRDVKLTLR</sequence>
<dbReference type="NCBIfam" id="TIGR00546">
    <property type="entry name" value="lnt"/>
    <property type="match status" value="1"/>
</dbReference>
<dbReference type="PANTHER" id="PTHR38686:SF1">
    <property type="entry name" value="APOLIPOPROTEIN N-ACYLTRANSFERASE"/>
    <property type="match status" value="1"/>
</dbReference>
<comment type="pathway">
    <text evidence="9">Protein modification; lipoprotein biosynthesis (N-acyl transfer).</text>
</comment>
<keyword evidence="5 9" id="KW-0812">Transmembrane</keyword>
<gene>
    <name evidence="9" type="primary">lnt</name>
    <name evidence="11" type="ORF">EDC90_100354</name>
</gene>
<keyword evidence="8 9" id="KW-0012">Acyltransferase</keyword>
<keyword evidence="7 9" id="KW-0472">Membrane</keyword>
<dbReference type="UniPathway" id="UPA00666"/>
<dbReference type="Pfam" id="PF00795">
    <property type="entry name" value="CN_hydrolase"/>
    <property type="match status" value="1"/>
</dbReference>
<comment type="similarity">
    <text evidence="2 9">Belongs to the CN hydrolase family. Apolipoprotein N-acyltransferase subfamily.</text>
</comment>
<dbReference type="GO" id="GO:0005886">
    <property type="term" value="C:plasma membrane"/>
    <property type="evidence" value="ECO:0007669"/>
    <property type="project" value="UniProtKB-SubCell"/>
</dbReference>
<feature type="transmembrane region" description="Helical" evidence="9">
    <location>
        <begin position="139"/>
        <end position="157"/>
    </location>
</feature>
<organism evidence="11 12">
    <name type="scientific">Martelella mediterranea</name>
    <dbReference type="NCBI Taxonomy" id="293089"/>
    <lineage>
        <taxon>Bacteria</taxon>
        <taxon>Pseudomonadati</taxon>
        <taxon>Pseudomonadota</taxon>
        <taxon>Alphaproteobacteria</taxon>
        <taxon>Hyphomicrobiales</taxon>
        <taxon>Aurantimonadaceae</taxon>
        <taxon>Martelella</taxon>
    </lineage>
</organism>
<evidence type="ECO:0000259" key="10">
    <source>
        <dbReference type="PROSITE" id="PS50263"/>
    </source>
</evidence>
<keyword evidence="6 9" id="KW-1133">Transmembrane helix</keyword>
<dbReference type="CDD" id="cd07571">
    <property type="entry name" value="ALP_N-acyl_transferase"/>
    <property type="match status" value="1"/>
</dbReference>
<keyword evidence="3 9" id="KW-1003">Cell membrane</keyword>